<feature type="domain" description="Calcium channel YVC1-like C-terminal transmembrane" evidence="3">
    <location>
        <begin position="284"/>
        <end position="570"/>
    </location>
</feature>
<reference evidence="4" key="1">
    <citation type="journal article" date="2020" name="Stud. Mycol.">
        <title>101 Dothideomycetes genomes: a test case for predicting lifestyles and emergence of pathogens.</title>
        <authorList>
            <person name="Haridas S."/>
            <person name="Albert R."/>
            <person name="Binder M."/>
            <person name="Bloem J."/>
            <person name="Labutti K."/>
            <person name="Salamov A."/>
            <person name="Andreopoulos B."/>
            <person name="Baker S."/>
            <person name="Barry K."/>
            <person name="Bills G."/>
            <person name="Bluhm B."/>
            <person name="Cannon C."/>
            <person name="Castanera R."/>
            <person name="Culley D."/>
            <person name="Daum C."/>
            <person name="Ezra D."/>
            <person name="Gonzalez J."/>
            <person name="Henrissat B."/>
            <person name="Kuo A."/>
            <person name="Liang C."/>
            <person name="Lipzen A."/>
            <person name="Lutzoni F."/>
            <person name="Magnuson J."/>
            <person name="Mondo S."/>
            <person name="Nolan M."/>
            <person name="Ohm R."/>
            <person name="Pangilinan J."/>
            <person name="Park H.-J."/>
            <person name="Ramirez L."/>
            <person name="Alfaro M."/>
            <person name="Sun H."/>
            <person name="Tritt A."/>
            <person name="Yoshinaga Y."/>
            <person name="Zwiers L.-H."/>
            <person name="Turgeon B."/>
            <person name="Goodwin S."/>
            <person name="Spatafora J."/>
            <person name="Crous P."/>
            <person name="Grigoriev I."/>
        </authorList>
    </citation>
    <scope>NUCLEOTIDE SEQUENCE</scope>
    <source>
        <strain evidence="4">Tuck. ex Michener</strain>
    </source>
</reference>
<evidence type="ECO:0000256" key="1">
    <source>
        <dbReference type="SAM" id="MobiDB-lite"/>
    </source>
</evidence>
<feature type="transmembrane region" description="Helical" evidence="2">
    <location>
        <begin position="275"/>
        <end position="296"/>
    </location>
</feature>
<feature type="region of interest" description="Disordered" evidence="1">
    <location>
        <begin position="165"/>
        <end position="197"/>
    </location>
</feature>
<keyword evidence="5" id="KW-1185">Reference proteome</keyword>
<evidence type="ECO:0000313" key="4">
    <source>
        <dbReference type="EMBL" id="KAF2240081.1"/>
    </source>
</evidence>
<keyword evidence="2" id="KW-0812">Transmembrane</keyword>
<dbReference type="AlphaFoldDB" id="A0A6A6HPY0"/>
<dbReference type="EMBL" id="ML991771">
    <property type="protein sequence ID" value="KAF2240081.1"/>
    <property type="molecule type" value="Genomic_DNA"/>
</dbReference>
<gene>
    <name evidence="4" type="ORF">EV356DRAFT_527920</name>
</gene>
<accession>A0A6A6HPY0</accession>
<feature type="transmembrane region" description="Helical" evidence="2">
    <location>
        <begin position="407"/>
        <end position="428"/>
    </location>
</feature>
<dbReference type="PANTHER" id="PTHR35859">
    <property type="entry name" value="NONSELECTIVE CATION CHANNEL PROTEIN"/>
    <property type="match status" value="1"/>
</dbReference>
<feature type="transmembrane region" description="Helical" evidence="2">
    <location>
        <begin position="337"/>
        <end position="355"/>
    </location>
</feature>
<name>A0A6A6HPY0_VIRVR</name>
<feature type="transmembrane region" description="Helical" evidence="2">
    <location>
        <begin position="308"/>
        <end position="331"/>
    </location>
</feature>
<dbReference type="InterPro" id="IPR052971">
    <property type="entry name" value="TRP_calcium_channel"/>
</dbReference>
<dbReference type="Proteomes" id="UP000800092">
    <property type="component" value="Unassembled WGS sequence"/>
</dbReference>
<evidence type="ECO:0000313" key="5">
    <source>
        <dbReference type="Proteomes" id="UP000800092"/>
    </source>
</evidence>
<dbReference type="Pfam" id="PF23317">
    <property type="entry name" value="YVC1_C"/>
    <property type="match status" value="1"/>
</dbReference>
<organism evidence="4 5">
    <name type="scientific">Viridothelium virens</name>
    <name type="common">Speckled blister lichen</name>
    <name type="synonym">Trypethelium virens</name>
    <dbReference type="NCBI Taxonomy" id="1048519"/>
    <lineage>
        <taxon>Eukaryota</taxon>
        <taxon>Fungi</taxon>
        <taxon>Dikarya</taxon>
        <taxon>Ascomycota</taxon>
        <taxon>Pezizomycotina</taxon>
        <taxon>Dothideomycetes</taxon>
        <taxon>Dothideomycetes incertae sedis</taxon>
        <taxon>Trypetheliales</taxon>
        <taxon>Trypetheliaceae</taxon>
        <taxon>Viridothelium</taxon>
    </lineage>
</organism>
<keyword evidence="2" id="KW-1133">Transmembrane helix</keyword>
<proteinExistence type="predicted"/>
<keyword evidence="2" id="KW-0472">Membrane</keyword>
<feature type="compositionally biased region" description="Polar residues" evidence="1">
    <location>
        <begin position="186"/>
        <end position="197"/>
    </location>
</feature>
<dbReference type="PANTHER" id="PTHR35859:SF5">
    <property type="entry name" value="ION TRANSPORT DOMAIN-CONTAINING PROTEIN"/>
    <property type="match status" value="1"/>
</dbReference>
<feature type="region of interest" description="Disordered" evidence="1">
    <location>
        <begin position="626"/>
        <end position="659"/>
    </location>
</feature>
<dbReference type="OrthoDB" id="8300214at2759"/>
<feature type="transmembrane region" description="Helical" evidence="2">
    <location>
        <begin position="469"/>
        <end position="488"/>
    </location>
</feature>
<evidence type="ECO:0000256" key="2">
    <source>
        <dbReference type="SAM" id="Phobius"/>
    </source>
</evidence>
<feature type="transmembrane region" description="Helical" evidence="2">
    <location>
        <begin position="440"/>
        <end position="457"/>
    </location>
</feature>
<dbReference type="InterPro" id="IPR056336">
    <property type="entry name" value="YVC1_C"/>
</dbReference>
<evidence type="ECO:0000259" key="3">
    <source>
        <dbReference type="Pfam" id="PF23317"/>
    </source>
</evidence>
<protein>
    <recommendedName>
        <fullName evidence="3">Calcium channel YVC1-like C-terminal transmembrane domain-containing protein</fullName>
    </recommendedName>
</protein>
<sequence length="698" mass="78767">MSEPARVTTPLRKPYGEDHVPIVPQIHENDPFIKVVKKLSGYILDAVEGPQTFEELQTVAYGHKLTPLIESLINDVHNRDIVSALLVLKAHFSSLEINDDKAINNTRGFACEIVAWRFVAHLSERESIDFLLHDVSEVERQYYDEEGGLSESSFTVLVDNEDFHDDSARIPNPSNQAECTRDPNGYGNTSPDQSMDTQSEREYLASFKRMNALEIAVVAGAKKFLSQKTVQKVVNGIWNGEIVFWENMSVHSRKEAKFYNRRKADPYCRLRVPKYLKSFEAAFFASFLALYYAVLVERNIHKINVTEILLYIWIASFEFGEFLDAGSLFYAADFWSLWDIGIILVGAAFFTLRMIGLVKGNGHMIDISFDILSIEALFLVPRVFSLLSLNRYVGTLIPCLKEMTKDFIKFLGLVVILYFGFLTTFTLLARDYFTPLEMSWILINVFFGSSYLGFDIAQKISPILGPPLMLIFVCLTNILLITSLISLLSNSLTKVMEHAGEEYCLTYSIFVLEASTSNRLTYFLPPLNLLALAFRPLRLCIPSGHLRSARIVLLKVTHFPFVVAIEAYERWQQFLARRQTAGAFLHSSFGGPSTRTRTTSSLRPRGMVVGKDALFRTSLSSARPLTAAEPSAGRVKQHDSAQWPSLDPPRTAPSSSELNDEVRDLRAMVVRLGAQVEGLTAVMTQQQQQHQSITDEEI</sequence>